<dbReference type="PROSITE" id="PS51257">
    <property type="entry name" value="PROKAR_LIPOPROTEIN"/>
    <property type="match status" value="1"/>
</dbReference>
<evidence type="ECO:0000259" key="1">
    <source>
        <dbReference type="Pfam" id="PF14343"/>
    </source>
</evidence>
<gene>
    <name evidence="2" type="ORF">OLMES_4084</name>
</gene>
<name>A0A1Y0ICA8_9GAMM</name>
<dbReference type="Proteomes" id="UP000196027">
    <property type="component" value="Chromosome"/>
</dbReference>
<keyword evidence="3" id="KW-1185">Reference proteome</keyword>
<reference evidence="2 3" key="1">
    <citation type="submission" date="2017-05" db="EMBL/GenBank/DDBJ databases">
        <title>Genomic insights into alkan degradation activity of Oleiphilus messinensis.</title>
        <authorList>
            <person name="Kozyavkin S.A."/>
            <person name="Slesarev A.I."/>
            <person name="Golyshin P.N."/>
            <person name="Korzhenkov A."/>
            <person name="Golyshina O.N."/>
            <person name="Toshchakov S.V."/>
        </authorList>
    </citation>
    <scope>NUCLEOTIDE SEQUENCE [LARGE SCALE GENOMIC DNA]</scope>
    <source>
        <strain evidence="2 3">ME102</strain>
    </source>
</reference>
<dbReference type="AlphaFoldDB" id="A0A1Y0ICA8"/>
<dbReference type="InterPro" id="IPR025748">
    <property type="entry name" value="PrcB_C_dom"/>
</dbReference>
<organism evidence="2 3">
    <name type="scientific">Oleiphilus messinensis</name>
    <dbReference type="NCBI Taxonomy" id="141451"/>
    <lineage>
        <taxon>Bacteria</taxon>
        <taxon>Pseudomonadati</taxon>
        <taxon>Pseudomonadota</taxon>
        <taxon>Gammaproteobacteria</taxon>
        <taxon>Oceanospirillales</taxon>
        <taxon>Oleiphilaceae</taxon>
        <taxon>Oleiphilus</taxon>
    </lineage>
</organism>
<protein>
    <recommendedName>
        <fullName evidence="1">PrcB C-terminal domain-containing protein</fullName>
    </recommendedName>
</protein>
<feature type="domain" description="PrcB C-terminal" evidence="1">
    <location>
        <begin position="94"/>
        <end position="149"/>
    </location>
</feature>
<proteinExistence type="predicted"/>
<evidence type="ECO:0000313" key="3">
    <source>
        <dbReference type="Proteomes" id="UP000196027"/>
    </source>
</evidence>
<dbReference type="RefSeq" id="WP_198343058.1">
    <property type="nucleotide sequence ID" value="NZ_CP021425.1"/>
</dbReference>
<dbReference type="Pfam" id="PF14343">
    <property type="entry name" value="PrcB_C"/>
    <property type="match status" value="1"/>
</dbReference>
<dbReference type="EMBL" id="CP021425">
    <property type="protein sequence ID" value="ARU58101.1"/>
    <property type="molecule type" value="Genomic_DNA"/>
</dbReference>
<sequence>MQNRMKQRLYYLATGGLVLWLVGCQTHTQTDPQTGESTSAVQTVPVSKLAEHQHCGYFGATARVDVLRELDWKQVLPLGATPPAIALPKGELGVMIYLGQRPTAGYRLKLAGDATLAQGKLTLSTEEEGPPPNVFVAQVLTSPCVLYSVPEKTGFNRVEIKGNSKGLPAGIALE</sequence>
<dbReference type="KEGG" id="ome:OLMES_4084"/>
<accession>A0A1Y0ICA8</accession>
<evidence type="ECO:0000313" key="2">
    <source>
        <dbReference type="EMBL" id="ARU58101.1"/>
    </source>
</evidence>